<reference evidence="2" key="1">
    <citation type="submission" date="2024-02" db="EMBL/GenBank/DDBJ databases">
        <authorList>
            <consortium name="ELIXIR-Norway"/>
            <consortium name="Elixir Norway"/>
        </authorList>
    </citation>
    <scope>NUCLEOTIDE SEQUENCE</scope>
</reference>
<feature type="compositionally biased region" description="Polar residues" evidence="1">
    <location>
        <begin position="11"/>
        <end position="34"/>
    </location>
</feature>
<feature type="compositionally biased region" description="Polar residues" evidence="1">
    <location>
        <begin position="145"/>
        <end position="156"/>
    </location>
</feature>
<gene>
    <name evidence="2" type="ORF">CSSPTR1EN2_LOCUS6269</name>
</gene>
<sequence>MEITHAARDASISSKHGSTSTVVTRVNNLSSSSEGVLRTSVFHSETSEETRAGEYTRTERFIPPFMKTSSPGQQGSDDPAGDQQGTHEVETPHTTRAAVDAEIALEGVVNGQELIKQTKPPSAGVPNPGRNSTTTDIFNPEKVLLQSTTGVLTPNQLHEHRTESSDDDFPQELIKDTKPPKSGVSNPGRN</sequence>
<evidence type="ECO:0000313" key="3">
    <source>
        <dbReference type="Proteomes" id="UP001497512"/>
    </source>
</evidence>
<feature type="region of interest" description="Disordered" evidence="1">
    <location>
        <begin position="1"/>
        <end position="100"/>
    </location>
</feature>
<evidence type="ECO:0000313" key="2">
    <source>
        <dbReference type="EMBL" id="CAK9202162.1"/>
    </source>
</evidence>
<dbReference type="Proteomes" id="UP001497512">
    <property type="component" value="Chromosome 13"/>
</dbReference>
<keyword evidence="3" id="KW-1185">Reference proteome</keyword>
<feature type="compositionally biased region" description="Polar residues" evidence="1">
    <location>
        <begin position="67"/>
        <end position="76"/>
    </location>
</feature>
<accession>A0ABP0TQR7</accession>
<feature type="compositionally biased region" description="Basic and acidic residues" evidence="1">
    <location>
        <begin position="45"/>
        <end position="60"/>
    </location>
</feature>
<organism evidence="2 3">
    <name type="scientific">Sphagnum troendelagicum</name>
    <dbReference type="NCBI Taxonomy" id="128251"/>
    <lineage>
        <taxon>Eukaryota</taxon>
        <taxon>Viridiplantae</taxon>
        <taxon>Streptophyta</taxon>
        <taxon>Embryophyta</taxon>
        <taxon>Bryophyta</taxon>
        <taxon>Sphagnophytina</taxon>
        <taxon>Sphagnopsida</taxon>
        <taxon>Sphagnales</taxon>
        <taxon>Sphagnaceae</taxon>
        <taxon>Sphagnum</taxon>
    </lineage>
</organism>
<name>A0ABP0TQR7_9BRYO</name>
<evidence type="ECO:0000256" key="1">
    <source>
        <dbReference type="SAM" id="MobiDB-lite"/>
    </source>
</evidence>
<dbReference type="EMBL" id="OZ019905">
    <property type="protein sequence ID" value="CAK9202162.1"/>
    <property type="molecule type" value="Genomic_DNA"/>
</dbReference>
<proteinExistence type="predicted"/>
<protein>
    <submittedName>
        <fullName evidence="2">Uncharacterized protein</fullName>
    </submittedName>
</protein>
<feature type="region of interest" description="Disordered" evidence="1">
    <location>
        <begin position="116"/>
        <end position="190"/>
    </location>
</feature>